<evidence type="ECO:0000313" key="3">
    <source>
        <dbReference type="Proteomes" id="UP000327000"/>
    </source>
</evidence>
<proteinExistence type="predicted"/>
<reference evidence="2 3" key="1">
    <citation type="journal article" date="2019" name="Microb. Cell Fact.">
        <title>Exploring novel herbicidin analogues by transcriptional regulator overexpression and MS/MS molecular networking.</title>
        <authorList>
            <person name="Shi Y."/>
            <person name="Gu R."/>
            <person name="Li Y."/>
            <person name="Wang X."/>
            <person name="Ren W."/>
            <person name="Li X."/>
            <person name="Wang L."/>
            <person name="Xie Y."/>
            <person name="Hong B."/>
        </authorList>
    </citation>
    <scope>NUCLEOTIDE SEQUENCE [LARGE SCALE GENOMIC DNA]</scope>
    <source>
        <strain evidence="2 3">US-43</strain>
    </source>
</reference>
<name>A0A5N5VXU0_STRMB</name>
<dbReference type="EMBL" id="VOKX01000130">
    <property type="protein sequence ID" value="KAB7833674.1"/>
    <property type="molecule type" value="Genomic_DNA"/>
</dbReference>
<protein>
    <submittedName>
        <fullName evidence="2">Uncharacterized protein</fullName>
    </submittedName>
</protein>
<accession>A0A5N5VXU0</accession>
<keyword evidence="3" id="KW-1185">Reference proteome</keyword>
<sequence>MDDGGPGRRVRAVVRRGHRGSLWTGRLPARSVGASRRTAPRWRGPCPPCPTSPSRPTRPPGPTGP</sequence>
<dbReference type="Proteomes" id="UP000327000">
    <property type="component" value="Unassembled WGS sequence"/>
</dbReference>
<evidence type="ECO:0000313" key="2">
    <source>
        <dbReference type="EMBL" id="KAB7833674.1"/>
    </source>
</evidence>
<dbReference type="AlphaFoldDB" id="A0A5N5VXU0"/>
<gene>
    <name evidence="2" type="ORF">FRZ00_32605</name>
</gene>
<comment type="caution">
    <text evidence="2">The sequence shown here is derived from an EMBL/GenBank/DDBJ whole genome shotgun (WGS) entry which is preliminary data.</text>
</comment>
<organism evidence="2 3">
    <name type="scientific">Streptomyces mobaraensis</name>
    <name type="common">Streptoverticillium mobaraense</name>
    <dbReference type="NCBI Taxonomy" id="35621"/>
    <lineage>
        <taxon>Bacteria</taxon>
        <taxon>Bacillati</taxon>
        <taxon>Actinomycetota</taxon>
        <taxon>Actinomycetes</taxon>
        <taxon>Kitasatosporales</taxon>
        <taxon>Streptomycetaceae</taxon>
        <taxon>Streptomyces</taxon>
    </lineage>
</organism>
<evidence type="ECO:0000256" key="1">
    <source>
        <dbReference type="SAM" id="MobiDB-lite"/>
    </source>
</evidence>
<feature type="region of interest" description="Disordered" evidence="1">
    <location>
        <begin position="24"/>
        <end position="65"/>
    </location>
</feature>
<feature type="compositionally biased region" description="Pro residues" evidence="1">
    <location>
        <begin position="45"/>
        <end position="65"/>
    </location>
</feature>